<feature type="compositionally biased region" description="Basic and acidic residues" evidence="3">
    <location>
        <begin position="443"/>
        <end position="454"/>
    </location>
</feature>
<dbReference type="GO" id="GO:0045010">
    <property type="term" value="P:actin nucleation"/>
    <property type="evidence" value="ECO:0007669"/>
    <property type="project" value="InterPro"/>
</dbReference>
<gene>
    <name evidence="7" type="ORF">C5167_013531</name>
</gene>
<dbReference type="InterPro" id="IPR042201">
    <property type="entry name" value="FH2_Formin_sf"/>
</dbReference>
<dbReference type="Pfam" id="PF02181">
    <property type="entry name" value="FH2"/>
    <property type="match status" value="1"/>
</dbReference>
<evidence type="ECO:0000259" key="6">
    <source>
        <dbReference type="PROSITE" id="PS51444"/>
    </source>
</evidence>
<evidence type="ECO:0000313" key="8">
    <source>
        <dbReference type="Proteomes" id="UP000316621"/>
    </source>
</evidence>
<feature type="compositionally biased region" description="Low complexity" evidence="3">
    <location>
        <begin position="283"/>
        <end position="301"/>
    </location>
</feature>
<dbReference type="STRING" id="3469.A0A4Y7J1K7"/>
<dbReference type="PANTHER" id="PTHR23213:SF338">
    <property type="entry name" value="FORMIN-LIKE PROTEIN 6"/>
    <property type="match status" value="1"/>
</dbReference>
<dbReference type="Gene3D" id="1.20.58.2220">
    <property type="entry name" value="Formin, FH2 domain"/>
    <property type="match status" value="1"/>
</dbReference>
<feature type="region of interest" description="Disordered" evidence="3">
    <location>
        <begin position="697"/>
        <end position="720"/>
    </location>
</feature>
<evidence type="ECO:0000256" key="5">
    <source>
        <dbReference type="SAM" id="SignalP"/>
    </source>
</evidence>
<reference evidence="7 8" key="1">
    <citation type="journal article" date="2018" name="Science">
        <title>The opium poppy genome and morphinan production.</title>
        <authorList>
            <person name="Guo L."/>
            <person name="Winzer T."/>
            <person name="Yang X."/>
            <person name="Li Y."/>
            <person name="Ning Z."/>
            <person name="He Z."/>
            <person name="Teodor R."/>
            <person name="Lu Y."/>
            <person name="Bowser T.A."/>
            <person name="Graham I.A."/>
            <person name="Ye K."/>
        </authorList>
    </citation>
    <scope>NUCLEOTIDE SEQUENCE [LARGE SCALE GENOMIC DNA]</scope>
    <source>
        <strain evidence="8">cv. HN1</strain>
        <tissue evidence="7">Leaves</tissue>
    </source>
</reference>
<evidence type="ECO:0000256" key="4">
    <source>
        <dbReference type="SAM" id="Phobius"/>
    </source>
</evidence>
<feature type="transmembrane region" description="Helical" evidence="4">
    <location>
        <begin position="114"/>
        <end position="136"/>
    </location>
</feature>
<keyword evidence="5" id="KW-0732">Signal</keyword>
<feature type="compositionally biased region" description="Pro residues" evidence="3">
    <location>
        <begin position="372"/>
        <end position="387"/>
    </location>
</feature>
<feature type="domain" description="FH2" evidence="6">
    <location>
        <begin position="443"/>
        <end position="867"/>
    </location>
</feature>
<accession>A0A4Y7J1K7</accession>
<dbReference type="PROSITE" id="PS51444">
    <property type="entry name" value="FH2"/>
    <property type="match status" value="1"/>
</dbReference>
<dbReference type="GO" id="GO:0051015">
    <property type="term" value="F:actin filament binding"/>
    <property type="evidence" value="ECO:0007669"/>
    <property type="project" value="InterPro"/>
</dbReference>
<keyword evidence="8" id="KW-1185">Reference proteome</keyword>
<feature type="compositionally biased region" description="Low complexity" evidence="3">
    <location>
        <begin position="235"/>
        <end position="246"/>
    </location>
</feature>
<protein>
    <recommendedName>
        <fullName evidence="2">Formin-like protein</fullName>
    </recommendedName>
</protein>
<feature type="region of interest" description="Disordered" evidence="3">
    <location>
        <begin position="203"/>
        <end position="388"/>
    </location>
</feature>
<dbReference type="InterPro" id="IPR015425">
    <property type="entry name" value="FH2_Formin"/>
</dbReference>
<dbReference type="SMART" id="SM00498">
    <property type="entry name" value="FH2"/>
    <property type="match status" value="1"/>
</dbReference>
<keyword evidence="4" id="KW-1133">Transmembrane helix</keyword>
<feature type="compositionally biased region" description="Polar residues" evidence="3">
    <location>
        <begin position="177"/>
        <end position="186"/>
    </location>
</feature>
<evidence type="ECO:0000256" key="1">
    <source>
        <dbReference type="ARBA" id="ARBA00025793"/>
    </source>
</evidence>
<dbReference type="EMBL" id="CM010717">
    <property type="protein sequence ID" value="RZC54687.1"/>
    <property type="molecule type" value="Genomic_DNA"/>
</dbReference>
<evidence type="ECO:0000256" key="2">
    <source>
        <dbReference type="RuleBase" id="RU361260"/>
    </source>
</evidence>
<proteinExistence type="inferred from homology"/>
<organism evidence="7 8">
    <name type="scientific">Papaver somniferum</name>
    <name type="common">Opium poppy</name>
    <dbReference type="NCBI Taxonomy" id="3469"/>
    <lineage>
        <taxon>Eukaryota</taxon>
        <taxon>Viridiplantae</taxon>
        <taxon>Streptophyta</taxon>
        <taxon>Embryophyta</taxon>
        <taxon>Tracheophyta</taxon>
        <taxon>Spermatophyta</taxon>
        <taxon>Magnoliopsida</taxon>
        <taxon>Ranunculales</taxon>
        <taxon>Papaveraceae</taxon>
        <taxon>Papaveroideae</taxon>
        <taxon>Papaver</taxon>
    </lineage>
</organism>
<dbReference type="Proteomes" id="UP000316621">
    <property type="component" value="Chromosome 3"/>
</dbReference>
<dbReference type="OrthoDB" id="1668162at2759"/>
<evidence type="ECO:0000256" key="3">
    <source>
        <dbReference type="SAM" id="MobiDB-lite"/>
    </source>
</evidence>
<feature type="region of interest" description="Disordered" evidence="3">
    <location>
        <begin position="54"/>
        <end position="99"/>
    </location>
</feature>
<feature type="chain" id="PRO_5021336905" description="Formin-like protein" evidence="5">
    <location>
        <begin position="23"/>
        <end position="892"/>
    </location>
</feature>
<dbReference type="PANTHER" id="PTHR23213">
    <property type="entry name" value="FORMIN-RELATED"/>
    <property type="match status" value="1"/>
</dbReference>
<dbReference type="Gramene" id="RZC54687">
    <property type="protein sequence ID" value="RZC54687"/>
    <property type="gene ID" value="C5167_013531"/>
</dbReference>
<sequence length="892" mass="98586">MKALFQLLHILFLFSVIDLSRGIVVTRNSGIVDVHRRILHQPLFPVDNYIPPPSPIEPPPEYSDDNPEHPFLPEVPAGPALDQNQPIPPTPPDTADVSTAVPIATQPPKQTKKVAIAVSVALVTLGMLSALGFFLYRYRDSHSAESKELVGRHSQQFPQESFPPAVSDLQYIAAVESTSNRRNSGEANEESKSPYHKLNSLRNSELHRPSPDLQPLPPLSRTVGRTSPTPIWNGASRRTSASAISSSDEDPLNNPQVSAVGNNDYMILSRTSDAKGPTNRTGSTPQSRRSPPRSRLSNSSPDVKLAIVPSSYSPRLPPPPAHQARELYDQPKTPSPSKRRAKSRSPPSPPPNLVLAHSLNGTASRAANVPVAPLPPPPPPPPPPVPITPLKVRSLWTSTKPMSVQELHRSQTMFTPNGNNCAEIPIPAVEPIQPSSSEPPNSIDEKDGGKPRLKPLHWDKVRASSDKATVWDQMKSSSFQLNEDMIETLFGCNQTSGFEKDTTRKSVLPPVEAENRVLDPKKSQNIAILLRALNVTRDEVSEALLDGNPEGLGSELLETLVKMAPTKEEELKLRDYNGDVTRLGSAEQFLKAVLEIPFAFKRVDAMVYRANFETEVKYLTKSFETLEVACEELKNSRLFMKLLEAVLRTGNRMNVGTNRGDAKSFKLDTLLKLVDIKGVDGKTTLLHFVVQEITRSEGAGSDPTPEMVPNKSHPQQKEDDFRKQGLQVVAGLSKDLGDVKKAAGMDSDVLSSYVSKLEMGLNKIRSVMQYEKSDAKGRKFFEAMKVFLFEAEQEILRVKAYEKRASSHVKEVTEYFHGDTTKEGAHPFRIFVIVRDFLAILDRVCREVGTMHDKVMVGSASSFRMPSNISLPILNRFHRRQVESSDDDSSSP</sequence>
<comment type="similarity">
    <text evidence="1">Belongs to the formin-like family. Class-I subfamily.</text>
</comment>
<feature type="signal peptide" evidence="5">
    <location>
        <begin position="1"/>
        <end position="22"/>
    </location>
</feature>
<name>A0A4Y7J1K7_PAPSO</name>
<dbReference type="AlphaFoldDB" id="A0A4Y7J1K7"/>
<dbReference type="SUPFAM" id="SSF101447">
    <property type="entry name" value="Formin homology 2 domain (FH2 domain)"/>
    <property type="match status" value="1"/>
</dbReference>
<dbReference type="InterPro" id="IPR027643">
    <property type="entry name" value="Formin-like_plant"/>
</dbReference>
<evidence type="ECO:0000313" key="7">
    <source>
        <dbReference type="EMBL" id="RZC54687.1"/>
    </source>
</evidence>
<feature type="region of interest" description="Disordered" evidence="3">
    <location>
        <begin position="430"/>
        <end position="454"/>
    </location>
</feature>
<feature type="region of interest" description="Disordered" evidence="3">
    <location>
        <begin position="177"/>
        <end position="196"/>
    </location>
</feature>
<keyword evidence="4" id="KW-0472">Membrane</keyword>
<dbReference type="OMA" id="TQETTCA"/>
<keyword evidence="4" id="KW-0812">Transmembrane</keyword>